<keyword evidence="1" id="KW-0670">Pyruvate</keyword>
<evidence type="ECO:0000313" key="1">
    <source>
        <dbReference type="EMBL" id="TDF74123.1"/>
    </source>
</evidence>
<organism evidence="1 2">
    <name type="scientific">Candidatus Syntrophosphaera thermopropionivorans</name>
    <dbReference type="NCBI Taxonomy" id="2593015"/>
    <lineage>
        <taxon>Bacteria</taxon>
        <taxon>Pseudomonadati</taxon>
        <taxon>Candidatus Cloacimonadota</taxon>
        <taxon>Candidatus Cloacimonadia</taxon>
        <taxon>Candidatus Cloacimonadales</taxon>
        <taxon>Candidatus Cloacimonadaceae</taxon>
        <taxon>Candidatus Syntrophosphaera</taxon>
    </lineage>
</organism>
<sequence length="184" mass="19774">MTTEMICAGFGGQGVLTIGRFLAQAGMKEGKNVSWLPSYGPEMRGGTANVSTVISDGPIASPIVSYPDVLVALNQPSLDKFGPMVRKGGVIIYNTNMCPRGCNRDDVQLIPVPMNDIANEIGSSIVLNMLAIGIIIGKTGLVKYETIEDELKSFLQEKNPDLLDKNLQAIKKGIEIGKQYTSVK</sequence>
<accession>A0AC61QKC7</accession>
<comment type="caution">
    <text evidence="1">The sequence shown here is derived from an EMBL/GenBank/DDBJ whole genome shotgun (WGS) entry which is preliminary data.</text>
</comment>
<protein>
    <submittedName>
        <fullName evidence="1">Pyruvate ferredoxin oxidoreductase</fullName>
    </submittedName>
</protein>
<proteinExistence type="predicted"/>
<dbReference type="EMBL" id="SMOG01000002">
    <property type="protein sequence ID" value="TDF74123.1"/>
    <property type="molecule type" value="Genomic_DNA"/>
</dbReference>
<gene>
    <name evidence="1" type="ORF">E0946_01450</name>
</gene>
<keyword evidence="2" id="KW-1185">Reference proteome</keyword>
<evidence type="ECO:0000313" key="2">
    <source>
        <dbReference type="Proteomes" id="UP000294588"/>
    </source>
</evidence>
<name>A0AC61QKC7_9BACT</name>
<reference evidence="1" key="1">
    <citation type="submission" date="2019-03" db="EMBL/GenBank/DDBJ databases">
        <title>Candidatus Syntrophosphaera thermopropionivorans: a novel player in syntrophic propionate oxidation during anaerobic digestion.</title>
        <authorList>
            <person name="Dyksma S."/>
        </authorList>
    </citation>
    <scope>NUCLEOTIDE SEQUENCE</scope>
    <source>
        <strain evidence="1">W5</strain>
    </source>
</reference>
<dbReference type="Proteomes" id="UP000294588">
    <property type="component" value="Unassembled WGS sequence"/>
</dbReference>